<dbReference type="AlphaFoldDB" id="B0DJJ7"/>
<sequence length="233" mass="26080">MPWFQNLKGGEKAMSRQRGWRAHPGCREVVLRGGSGLDGVGCSSALDLHVERIKRPKHTTTRDLERETPTVVQFWYARSATRCVLLWHSTAPPRPTQQTPQTLRSSITYLAFQIHLQPELRSYSTEYTCPVTLDLSNFRSFVLAIPPQEFESGVDDGEPVQTLCPSQPEKVWSALSLMAATSTRHDSSKRRSLRRTVGRTKSVVGGGLWNGKCESRLSLVVGFIEKEWANVAG</sequence>
<name>B0DJJ7_LACBS</name>
<organism evidence="2">
    <name type="scientific">Laccaria bicolor (strain S238N-H82 / ATCC MYA-4686)</name>
    <name type="common">Bicoloured deceiver</name>
    <name type="synonym">Laccaria laccata var. bicolor</name>
    <dbReference type="NCBI Taxonomy" id="486041"/>
    <lineage>
        <taxon>Eukaryota</taxon>
        <taxon>Fungi</taxon>
        <taxon>Dikarya</taxon>
        <taxon>Basidiomycota</taxon>
        <taxon>Agaricomycotina</taxon>
        <taxon>Agaricomycetes</taxon>
        <taxon>Agaricomycetidae</taxon>
        <taxon>Agaricales</taxon>
        <taxon>Agaricineae</taxon>
        <taxon>Hydnangiaceae</taxon>
        <taxon>Laccaria</taxon>
    </lineage>
</organism>
<gene>
    <name evidence="1" type="ORF">LACBIDRAFT_329887</name>
</gene>
<dbReference type="KEGG" id="lbc:LACBIDRAFT_329887"/>
<keyword evidence="2" id="KW-1185">Reference proteome</keyword>
<evidence type="ECO:0000313" key="1">
    <source>
        <dbReference type="EMBL" id="EDR05131.1"/>
    </source>
</evidence>
<reference evidence="1 2" key="1">
    <citation type="journal article" date="2008" name="Nature">
        <title>The genome of Laccaria bicolor provides insights into mycorrhizal symbiosis.</title>
        <authorList>
            <person name="Martin F."/>
            <person name="Aerts A."/>
            <person name="Ahren D."/>
            <person name="Brun A."/>
            <person name="Danchin E.G.J."/>
            <person name="Duchaussoy F."/>
            <person name="Gibon J."/>
            <person name="Kohler A."/>
            <person name="Lindquist E."/>
            <person name="Pereda V."/>
            <person name="Salamov A."/>
            <person name="Shapiro H.J."/>
            <person name="Wuyts J."/>
            <person name="Blaudez D."/>
            <person name="Buee M."/>
            <person name="Brokstein P."/>
            <person name="Canbaeck B."/>
            <person name="Cohen D."/>
            <person name="Courty P.E."/>
            <person name="Coutinho P.M."/>
            <person name="Delaruelle C."/>
            <person name="Detter J.C."/>
            <person name="Deveau A."/>
            <person name="DiFazio S."/>
            <person name="Duplessis S."/>
            <person name="Fraissinet-Tachet L."/>
            <person name="Lucic E."/>
            <person name="Frey-Klett P."/>
            <person name="Fourrey C."/>
            <person name="Feussner I."/>
            <person name="Gay G."/>
            <person name="Grimwood J."/>
            <person name="Hoegger P.J."/>
            <person name="Jain P."/>
            <person name="Kilaru S."/>
            <person name="Labbe J."/>
            <person name="Lin Y.C."/>
            <person name="Legue V."/>
            <person name="Le Tacon F."/>
            <person name="Marmeisse R."/>
            <person name="Melayah D."/>
            <person name="Montanini B."/>
            <person name="Muratet M."/>
            <person name="Nehls U."/>
            <person name="Niculita-Hirzel H."/>
            <person name="Oudot-Le Secq M.P."/>
            <person name="Peter M."/>
            <person name="Quesneville H."/>
            <person name="Rajashekar B."/>
            <person name="Reich M."/>
            <person name="Rouhier N."/>
            <person name="Schmutz J."/>
            <person name="Yin T."/>
            <person name="Chalot M."/>
            <person name="Henrissat B."/>
            <person name="Kuees U."/>
            <person name="Lucas S."/>
            <person name="Van de Peer Y."/>
            <person name="Podila G.K."/>
            <person name="Polle A."/>
            <person name="Pukkila P.J."/>
            <person name="Richardson P.M."/>
            <person name="Rouze P."/>
            <person name="Sanders I.R."/>
            <person name="Stajich J.E."/>
            <person name="Tunlid A."/>
            <person name="Tuskan G."/>
            <person name="Grigoriev I.V."/>
        </authorList>
    </citation>
    <scope>NUCLEOTIDE SEQUENCE [LARGE SCALE GENOMIC DNA]</scope>
    <source>
        <strain evidence="2">S238N-H82 / ATCC MYA-4686</strain>
    </source>
</reference>
<dbReference type="GeneID" id="6079788"/>
<dbReference type="RefSeq" id="XP_001884096.1">
    <property type="nucleotide sequence ID" value="XM_001884061.1"/>
</dbReference>
<evidence type="ECO:0000313" key="2">
    <source>
        <dbReference type="Proteomes" id="UP000001194"/>
    </source>
</evidence>
<dbReference type="HOGENOM" id="CLU_1190091_0_0_1"/>
<dbReference type="EMBL" id="DS547114">
    <property type="protein sequence ID" value="EDR05131.1"/>
    <property type="molecule type" value="Genomic_DNA"/>
</dbReference>
<dbReference type="Proteomes" id="UP000001194">
    <property type="component" value="Unassembled WGS sequence"/>
</dbReference>
<proteinExistence type="predicted"/>
<protein>
    <submittedName>
        <fullName evidence="1">Predicted protein</fullName>
    </submittedName>
</protein>
<accession>B0DJJ7</accession>
<dbReference type="InParanoid" id="B0DJJ7"/>